<dbReference type="PROSITE" id="PS51677">
    <property type="entry name" value="NODB"/>
    <property type="match status" value="1"/>
</dbReference>
<dbReference type="PANTHER" id="PTHR10587">
    <property type="entry name" value="GLYCOSYL TRANSFERASE-RELATED"/>
    <property type="match status" value="1"/>
</dbReference>
<dbReference type="InterPro" id="IPR002509">
    <property type="entry name" value="NODB_dom"/>
</dbReference>
<dbReference type="SUPFAM" id="SSF88713">
    <property type="entry name" value="Glycoside hydrolase/deacetylase"/>
    <property type="match status" value="1"/>
</dbReference>
<dbReference type="GO" id="GO:0016020">
    <property type="term" value="C:membrane"/>
    <property type="evidence" value="ECO:0007669"/>
    <property type="project" value="TreeGrafter"/>
</dbReference>
<comment type="function">
    <text evidence="1">Is involved in generating a small heat-stable compound (Nod), an acylated oligomer of N-acetylglucosamine, that stimulates mitosis in various plant protoplasts.</text>
</comment>
<keyword evidence="4" id="KW-0479">Metal-binding</keyword>
<dbReference type="AlphaFoldDB" id="A0A255YR65"/>
<sequence>MRGEEMGLLHYGAKCALIMSAVLLSMPVLAADCGPDALGTSRTLLLKRGTGGAFGSLQHAALPGLAPGEVVLTFDDGPVPALTPQVLDALKAECAKATFFMTGSNLDTHGEIAKRVTEEGHSAGIHSYSHPQLGTLSAAAQLDDLSHTQAAYQRVFGVPAPSYRFPFLGETPVLMAALAKDGVTVFSIDLGITDWQPADTTAILADRLSKALDEKGGGIILMHDANPPTAAAIPTLLRVIKQKGYRLVHVAWEG</sequence>
<protein>
    <recommendedName>
        <fullName evidence="3">Chitooligosaccharide deacetylase</fullName>
    </recommendedName>
    <alternativeName>
        <fullName evidence="6">Nodulation protein B</fullName>
    </alternativeName>
</protein>
<keyword evidence="7" id="KW-0732">Signal</keyword>
<accession>A0A255YR65</accession>
<evidence type="ECO:0000313" key="9">
    <source>
        <dbReference type="EMBL" id="OYQ31699.1"/>
    </source>
</evidence>
<dbReference type="GO" id="GO:0046872">
    <property type="term" value="F:metal ion binding"/>
    <property type="evidence" value="ECO:0007669"/>
    <property type="project" value="UniProtKB-KW"/>
</dbReference>
<evidence type="ECO:0000256" key="2">
    <source>
        <dbReference type="ARBA" id="ARBA00010973"/>
    </source>
</evidence>
<evidence type="ECO:0000256" key="3">
    <source>
        <dbReference type="ARBA" id="ARBA00020071"/>
    </source>
</evidence>
<feature type="chain" id="PRO_5012084246" description="Chitooligosaccharide deacetylase" evidence="7">
    <location>
        <begin position="31"/>
        <end position="254"/>
    </location>
</feature>
<evidence type="ECO:0000256" key="7">
    <source>
        <dbReference type="SAM" id="SignalP"/>
    </source>
</evidence>
<proteinExistence type="inferred from homology"/>
<gene>
    <name evidence="9" type="ORF">CHU95_21425</name>
</gene>
<reference evidence="9 10" key="1">
    <citation type="submission" date="2017-07" db="EMBL/GenBank/DDBJ databases">
        <title>Niveispirillum cyanobacteriorum sp. nov., isolated from cyanobacterial aggregates in a eutrophic lake.</title>
        <authorList>
            <person name="Cai H."/>
        </authorList>
    </citation>
    <scope>NUCLEOTIDE SEQUENCE [LARGE SCALE GENOMIC DNA]</scope>
    <source>
        <strain evidence="10">TH1-14</strain>
    </source>
</reference>
<evidence type="ECO:0000313" key="10">
    <source>
        <dbReference type="Proteomes" id="UP000216998"/>
    </source>
</evidence>
<dbReference type="EMBL" id="NOXU01000032">
    <property type="protein sequence ID" value="OYQ31699.1"/>
    <property type="molecule type" value="Genomic_DNA"/>
</dbReference>
<evidence type="ECO:0000259" key="8">
    <source>
        <dbReference type="PROSITE" id="PS51677"/>
    </source>
</evidence>
<dbReference type="InterPro" id="IPR011330">
    <property type="entry name" value="Glyco_hydro/deAcase_b/a-brl"/>
</dbReference>
<dbReference type="Pfam" id="PF01522">
    <property type="entry name" value="Polysacc_deac_1"/>
    <property type="match status" value="1"/>
</dbReference>
<name>A0A255YR65_9PROT</name>
<dbReference type="InterPro" id="IPR050248">
    <property type="entry name" value="Polysacc_deacetylase_ArnD"/>
</dbReference>
<comment type="similarity">
    <text evidence="2">Belongs to the polysaccharide deacetylase family.</text>
</comment>
<feature type="domain" description="NodB homology" evidence="8">
    <location>
        <begin position="68"/>
        <end position="248"/>
    </location>
</feature>
<evidence type="ECO:0000256" key="5">
    <source>
        <dbReference type="ARBA" id="ARBA00022801"/>
    </source>
</evidence>
<feature type="signal peptide" evidence="7">
    <location>
        <begin position="1"/>
        <end position="30"/>
    </location>
</feature>
<dbReference type="Proteomes" id="UP000216998">
    <property type="component" value="Unassembled WGS sequence"/>
</dbReference>
<comment type="caution">
    <text evidence="9">The sequence shown here is derived from an EMBL/GenBank/DDBJ whole genome shotgun (WGS) entry which is preliminary data.</text>
</comment>
<dbReference type="GO" id="GO:0005975">
    <property type="term" value="P:carbohydrate metabolic process"/>
    <property type="evidence" value="ECO:0007669"/>
    <property type="project" value="InterPro"/>
</dbReference>
<evidence type="ECO:0000256" key="6">
    <source>
        <dbReference type="ARBA" id="ARBA00032976"/>
    </source>
</evidence>
<dbReference type="CDD" id="cd10917">
    <property type="entry name" value="CE4_NodB_like_6s_7s"/>
    <property type="match status" value="1"/>
</dbReference>
<keyword evidence="10" id="KW-1185">Reference proteome</keyword>
<dbReference type="GO" id="GO:0016810">
    <property type="term" value="F:hydrolase activity, acting on carbon-nitrogen (but not peptide) bonds"/>
    <property type="evidence" value="ECO:0007669"/>
    <property type="project" value="InterPro"/>
</dbReference>
<evidence type="ECO:0000256" key="1">
    <source>
        <dbReference type="ARBA" id="ARBA00003236"/>
    </source>
</evidence>
<dbReference type="PANTHER" id="PTHR10587:SF133">
    <property type="entry name" value="CHITIN DEACETYLASE 1-RELATED"/>
    <property type="match status" value="1"/>
</dbReference>
<dbReference type="Gene3D" id="3.20.20.370">
    <property type="entry name" value="Glycoside hydrolase/deacetylase"/>
    <property type="match status" value="1"/>
</dbReference>
<keyword evidence="5" id="KW-0378">Hydrolase</keyword>
<organism evidence="9 10">
    <name type="scientific">Niveispirillum lacus</name>
    <dbReference type="NCBI Taxonomy" id="1981099"/>
    <lineage>
        <taxon>Bacteria</taxon>
        <taxon>Pseudomonadati</taxon>
        <taxon>Pseudomonadota</taxon>
        <taxon>Alphaproteobacteria</taxon>
        <taxon>Rhodospirillales</taxon>
        <taxon>Azospirillaceae</taxon>
        <taxon>Niveispirillum</taxon>
    </lineage>
</organism>
<evidence type="ECO:0000256" key="4">
    <source>
        <dbReference type="ARBA" id="ARBA00022723"/>
    </source>
</evidence>